<keyword evidence="1" id="KW-0472">Membrane</keyword>
<organism evidence="3 4">
    <name type="scientific">Virgibacillus necropolis</name>
    <dbReference type="NCBI Taxonomy" id="163877"/>
    <lineage>
        <taxon>Bacteria</taxon>
        <taxon>Bacillati</taxon>
        <taxon>Bacillota</taxon>
        <taxon>Bacilli</taxon>
        <taxon>Bacillales</taxon>
        <taxon>Bacillaceae</taxon>
        <taxon>Virgibacillus</taxon>
    </lineage>
</organism>
<dbReference type="Pfam" id="PF07331">
    <property type="entry name" value="TctB"/>
    <property type="match status" value="1"/>
</dbReference>
<dbReference type="EMBL" id="CP022437">
    <property type="protein sequence ID" value="ASN06819.1"/>
    <property type="molecule type" value="Genomic_DNA"/>
</dbReference>
<feature type="transmembrane region" description="Helical" evidence="1">
    <location>
        <begin position="51"/>
        <end position="70"/>
    </location>
</feature>
<evidence type="ECO:0000313" key="3">
    <source>
        <dbReference type="EMBL" id="ASN06819.1"/>
    </source>
</evidence>
<name>A0A221MGV5_9BACI</name>
<dbReference type="AlphaFoldDB" id="A0A221MGV5"/>
<sequence>MSAVEGLMFNMINSIKSNLSSLFMIIFGIVMIIIIPYEVRSSGEEALGPRFFPYMLSIIIILLSIISIFEKEINENKKKDKKLKKIDYFRLLYVLIGMVAWVFLAPLIGFILSTVVFTASVMYIVGNRKLFQLIFIPLILTAVLYYVFTGLLNVFLP</sequence>
<keyword evidence="1" id="KW-0812">Transmembrane</keyword>
<keyword evidence="4" id="KW-1185">Reference proteome</keyword>
<protein>
    <recommendedName>
        <fullName evidence="2">DUF1468 domain-containing protein</fullName>
    </recommendedName>
</protein>
<evidence type="ECO:0000259" key="2">
    <source>
        <dbReference type="Pfam" id="PF07331"/>
    </source>
</evidence>
<keyword evidence="1" id="KW-1133">Transmembrane helix</keyword>
<proteinExistence type="predicted"/>
<feature type="transmembrane region" description="Helical" evidence="1">
    <location>
        <begin position="21"/>
        <end position="39"/>
    </location>
</feature>
<gene>
    <name evidence="3" type="ORF">CFK40_18230</name>
</gene>
<evidence type="ECO:0000256" key="1">
    <source>
        <dbReference type="SAM" id="Phobius"/>
    </source>
</evidence>
<dbReference type="Proteomes" id="UP000204391">
    <property type="component" value="Chromosome"/>
</dbReference>
<reference evidence="3 4" key="1">
    <citation type="journal article" date="2003" name="Int. J. Syst. Evol. Microbiol.">
        <title>Virgibacillus carmonensis sp. nov., Virgibacillus necropolis sp. nov. and Virgibacillus picturae sp. nov., three novel species isolated from deteriorated mural paintings, transfer of the species of the genus salibacillus to Virgibacillus, as Virgibacillus marismortui comb. nov. and Virgibacillus salexigens comb. nov., and emended description of the genus Virgibacillus.</title>
        <authorList>
            <person name="Heyrman J."/>
            <person name="Logan N.A."/>
            <person name="Busse H.J."/>
            <person name="Balcaen A."/>
            <person name="Lebbe L."/>
            <person name="Rodriguez-Diaz M."/>
            <person name="Swings J."/>
            <person name="De Vos P."/>
        </authorList>
    </citation>
    <scope>NUCLEOTIDE SEQUENCE [LARGE SCALE GENOMIC DNA]</scope>
    <source>
        <strain evidence="3 4">LMG 19488</strain>
    </source>
</reference>
<feature type="transmembrane region" description="Helical" evidence="1">
    <location>
        <begin position="130"/>
        <end position="156"/>
    </location>
</feature>
<dbReference type="InterPro" id="IPR009936">
    <property type="entry name" value="DUF1468"/>
</dbReference>
<dbReference type="KEGG" id="vne:CFK40_18230"/>
<feature type="transmembrane region" description="Helical" evidence="1">
    <location>
        <begin position="91"/>
        <end position="124"/>
    </location>
</feature>
<evidence type="ECO:0000313" key="4">
    <source>
        <dbReference type="Proteomes" id="UP000204391"/>
    </source>
</evidence>
<accession>A0A221MGV5</accession>
<feature type="domain" description="DUF1468" evidence="2">
    <location>
        <begin position="21"/>
        <end position="157"/>
    </location>
</feature>